<dbReference type="InterPro" id="IPR025870">
    <property type="entry name" value="Glyoxalase-like_dom"/>
</dbReference>
<comment type="caution">
    <text evidence="2">The sequence shown here is derived from an EMBL/GenBank/DDBJ whole genome shotgun (WGS) entry which is preliminary data.</text>
</comment>
<dbReference type="SUPFAM" id="SSF54593">
    <property type="entry name" value="Glyoxalase/Bleomycin resistance protein/Dihydroxybiphenyl dioxygenase"/>
    <property type="match status" value="1"/>
</dbReference>
<accession>A0ABS5B1X1</accession>
<organism evidence="2 3">
    <name type="scientific">Streptococcus oricebi</name>
    <dbReference type="NCBI Taxonomy" id="1547447"/>
    <lineage>
        <taxon>Bacteria</taxon>
        <taxon>Bacillati</taxon>
        <taxon>Bacillota</taxon>
        <taxon>Bacilli</taxon>
        <taxon>Lactobacillales</taxon>
        <taxon>Streptococcaceae</taxon>
        <taxon>Streptococcus</taxon>
    </lineage>
</organism>
<dbReference type="Gene3D" id="3.10.180.10">
    <property type="entry name" value="2,3-Dihydroxybiphenyl 1,2-Dioxygenase, domain 1"/>
    <property type="match status" value="1"/>
</dbReference>
<dbReference type="Pfam" id="PF13468">
    <property type="entry name" value="Glyoxalase_3"/>
    <property type="match status" value="1"/>
</dbReference>
<evidence type="ECO:0000259" key="1">
    <source>
        <dbReference type="Pfam" id="PF13468"/>
    </source>
</evidence>
<keyword evidence="3" id="KW-1185">Reference proteome</keyword>
<gene>
    <name evidence="2" type="ORF">C4K46_02630</name>
</gene>
<dbReference type="Proteomes" id="UP001519296">
    <property type="component" value="Unassembled WGS sequence"/>
</dbReference>
<dbReference type="EMBL" id="PRDG01000001">
    <property type="protein sequence ID" value="MBP2622831.1"/>
    <property type="molecule type" value="Genomic_DNA"/>
</dbReference>
<dbReference type="InterPro" id="IPR029068">
    <property type="entry name" value="Glyas_Bleomycin-R_OHBP_Dase"/>
</dbReference>
<evidence type="ECO:0000313" key="3">
    <source>
        <dbReference type="Proteomes" id="UP001519296"/>
    </source>
</evidence>
<feature type="domain" description="Glyoxalase-like" evidence="1">
    <location>
        <begin position="5"/>
        <end position="170"/>
    </location>
</feature>
<dbReference type="PANTHER" id="PTHR40265">
    <property type="entry name" value="BLL2707 PROTEIN"/>
    <property type="match status" value="1"/>
</dbReference>
<reference evidence="2 3" key="1">
    <citation type="submission" date="2018-02" db="EMBL/GenBank/DDBJ databases">
        <title>Draft genome sequence of Streptococcus oricebi CCUG 70868T type strain.</title>
        <authorList>
            <person name="Mendez V."/>
            <person name="Salva-Serra F."/>
            <person name="Jaen-Luchoro D."/>
            <person name="Gonzales-Siles L."/>
            <person name="Karlsson R."/>
            <person name="Engstrom-Jakobsson H."/>
            <person name="Busquets A."/>
            <person name="Gomila M."/>
            <person name="Pineiro-Iglesias B."/>
            <person name="Bennasar-Figueras A."/>
            <person name="Seeger M."/>
            <person name="Moore E."/>
        </authorList>
    </citation>
    <scope>NUCLEOTIDE SEQUENCE [LARGE SCALE GENOMIC DNA]</scope>
    <source>
        <strain evidence="2 3">CCUG 70868</strain>
    </source>
</reference>
<name>A0ABS5B1X1_9STRE</name>
<evidence type="ECO:0000313" key="2">
    <source>
        <dbReference type="EMBL" id="MBP2622831.1"/>
    </source>
</evidence>
<proteinExistence type="predicted"/>
<protein>
    <recommendedName>
        <fullName evidence="1">Glyoxalase-like domain-containing protein</fullName>
    </recommendedName>
</protein>
<sequence>MRSGHVIYKVDDLDQAVKEWRDKGFVVEYGRTENPINALIYFSEGAYIELLQTTGMPKIIQLIAKFFKPKNLEKFLYWENCPEGWCAFCIEKDCGDLEKEIAYLKENKIDGFYLKKGKREDTHGRTLNYKCFFTQGLDFPFLMSYFDVDPKPKDFVHPNGKRKIGHIKYYISAKYYDILRKLIDDDSLEIIKDNQRAGTFEISID</sequence>
<dbReference type="PANTHER" id="PTHR40265:SF1">
    <property type="entry name" value="GLYOXALASE-LIKE DOMAIN-CONTAINING PROTEIN"/>
    <property type="match status" value="1"/>
</dbReference>
<dbReference type="RefSeq" id="WP_209627057.1">
    <property type="nucleotide sequence ID" value="NZ_PRDG01000001.1"/>
</dbReference>